<name>A0AAV7L1G0_PLEWA</name>
<gene>
    <name evidence="1" type="ORF">NDU88_004993</name>
</gene>
<protein>
    <submittedName>
        <fullName evidence="1">Uncharacterized protein</fullName>
    </submittedName>
</protein>
<reference evidence="1" key="1">
    <citation type="journal article" date="2022" name="bioRxiv">
        <title>Sequencing and chromosome-scale assembly of the giantPleurodeles waltlgenome.</title>
        <authorList>
            <person name="Brown T."/>
            <person name="Elewa A."/>
            <person name="Iarovenko S."/>
            <person name="Subramanian E."/>
            <person name="Araus A.J."/>
            <person name="Petzold A."/>
            <person name="Susuki M."/>
            <person name="Suzuki K.-i.T."/>
            <person name="Hayashi T."/>
            <person name="Toyoda A."/>
            <person name="Oliveira C."/>
            <person name="Osipova E."/>
            <person name="Leigh N.D."/>
            <person name="Simon A."/>
            <person name="Yun M.H."/>
        </authorList>
    </citation>
    <scope>NUCLEOTIDE SEQUENCE</scope>
    <source>
        <strain evidence="1">20211129_DDA</strain>
        <tissue evidence="1">Liver</tissue>
    </source>
</reference>
<proteinExistence type="predicted"/>
<dbReference type="AlphaFoldDB" id="A0AAV7L1G0"/>
<comment type="caution">
    <text evidence="1">The sequence shown here is derived from an EMBL/GenBank/DDBJ whole genome shotgun (WGS) entry which is preliminary data.</text>
</comment>
<evidence type="ECO:0000313" key="2">
    <source>
        <dbReference type="Proteomes" id="UP001066276"/>
    </source>
</evidence>
<sequence>MAHKEGPPKSDADLKQILASMKHSLKKIDWKIDTLTYRTDCLSKRLYKHAEHLDLVECWVLDDEDEQTTLASAQKKVDKLLLMLQSKAEDLEACSHRKNVRIVGVTESIRVDNMERYVEQLLSDLLARETSSTIFVVEQVHHTVAPRPAPSAPLCPSIVRLLNHRDKDAALRKACDLGILRHDGMEISLYSVLMQQMQGKQRLQESNAICFIL</sequence>
<evidence type="ECO:0000313" key="1">
    <source>
        <dbReference type="EMBL" id="KAJ1084847.1"/>
    </source>
</evidence>
<dbReference type="EMBL" id="JANPWB010000016">
    <property type="protein sequence ID" value="KAJ1084847.1"/>
    <property type="molecule type" value="Genomic_DNA"/>
</dbReference>
<organism evidence="1 2">
    <name type="scientific">Pleurodeles waltl</name>
    <name type="common">Iberian ribbed newt</name>
    <dbReference type="NCBI Taxonomy" id="8319"/>
    <lineage>
        <taxon>Eukaryota</taxon>
        <taxon>Metazoa</taxon>
        <taxon>Chordata</taxon>
        <taxon>Craniata</taxon>
        <taxon>Vertebrata</taxon>
        <taxon>Euteleostomi</taxon>
        <taxon>Amphibia</taxon>
        <taxon>Batrachia</taxon>
        <taxon>Caudata</taxon>
        <taxon>Salamandroidea</taxon>
        <taxon>Salamandridae</taxon>
        <taxon>Pleurodelinae</taxon>
        <taxon>Pleurodeles</taxon>
    </lineage>
</organism>
<accession>A0AAV7L1G0</accession>
<dbReference type="Gene3D" id="3.30.70.1820">
    <property type="entry name" value="L1 transposable element, RRM domain"/>
    <property type="match status" value="1"/>
</dbReference>
<keyword evidence="2" id="KW-1185">Reference proteome</keyword>
<dbReference type="Proteomes" id="UP001066276">
    <property type="component" value="Chromosome 12"/>
</dbReference>